<gene>
    <name evidence="2" type="ORF">TDIB3V08_LOCUS4000</name>
</gene>
<feature type="compositionally biased region" description="Basic and acidic residues" evidence="1">
    <location>
        <begin position="51"/>
        <end position="61"/>
    </location>
</feature>
<name>A0A7R8VFS9_TIMDO</name>
<accession>A0A7R8VFS9</accession>
<dbReference type="AlphaFoldDB" id="A0A7R8VFS9"/>
<sequence>MICVLYLNSNLDPILATLNIVPVSVLNPPMNVITIGIGKVVLEEVNPHLRGRRVENQENHLGKTTPSSPDRDSNLDLPVLSSRAQHDKRVNQLRHRGGYQKLIPTKMTKEDELDLPEFVFVNTEVKIECCESNVLTEESLPSTSSLPQNKEQLKAESNPFQTHCFPDDLDALGIKPWTSGSIARTYDH</sequence>
<feature type="region of interest" description="Disordered" evidence="1">
    <location>
        <begin position="51"/>
        <end position="81"/>
    </location>
</feature>
<evidence type="ECO:0000313" key="2">
    <source>
        <dbReference type="EMBL" id="CAD7197698.1"/>
    </source>
</evidence>
<organism evidence="2">
    <name type="scientific">Timema douglasi</name>
    <name type="common">Walking stick</name>
    <dbReference type="NCBI Taxonomy" id="61478"/>
    <lineage>
        <taxon>Eukaryota</taxon>
        <taxon>Metazoa</taxon>
        <taxon>Ecdysozoa</taxon>
        <taxon>Arthropoda</taxon>
        <taxon>Hexapoda</taxon>
        <taxon>Insecta</taxon>
        <taxon>Pterygota</taxon>
        <taxon>Neoptera</taxon>
        <taxon>Polyneoptera</taxon>
        <taxon>Phasmatodea</taxon>
        <taxon>Timematodea</taxon>
        <taxon>Timematoidea</taxon>
        <taxon>Timematidae</taxon>
        <taxon>Timema</taxon>
    </lineage>
</organism>
<proteinExistence type="predicted"/>
<reference evidence="2" key="1">
    <citation type="submission" date="2020-11" db="EMBL/GenBank/DDBJ databases">
        <authorList>
            <person name="Tran Van P."/>
        </authorList>
    </citation>
    <scope>NUCLEOTIDE SEQUENCE</scope>
</reference>
<protein>
    <submittedName>
        <fullName evidence="2">Uncharacterized protein</fullName>
    </submittedName>
</protein>
<evidence type="ECO:0000256" key="1">
    <source>
        <dbReference type="SAM" id="MobiDB-lite"/>
    </source>
</evidence>
<dbReference type="EMBL" id="OA565787">
    <property type="protein sequence ID" value="CAD7197698.1"/>
    <property type="molecule type" value="Genomic_DNA"/>
</dbReference>